<feature type="domain" description="Toprim" evidence="16">
    <location>
        <begin position="2"/>
        <end position="151"/>
    </location>
</feature>
<evidence type="ECO:0000313" key="19">
    <source>
        <dbReference type="EMBL" id="ORY31011.1"/>
    </source>
</evidence>
<dbReference type="Pfam" id="PF06839">
    <property type="entry name" value="Zn_ribbon_GRF"/>
    <property type="match status" value="2"/>
</dbReference>
<keyword evidence="7 12" id="KW-0863">Zinc-finger</keyword>
<evidence type="ECO:0000259" key="17">
    <source>
        <dbReference type="PROSITE" id="PS51999"/>
    </source>
</evidence>
<evidence type="ECO:0000256" key="12">
    <source>
        <dbReference type="PROSITE-ProRule" id="PRU00047"/>
    </source>
</evidence>
<dbReference type="Pfam" id="PF01131">
    <property type="entry name" value="Topoisom_bac"/>
    <property type="match status" value="1"/>
</dbReference>
<dbReference type="Gene3D" id="2.70.20.10">
    <property type="entry name" value="Topoisomerase I, domain 3"/>
    <property type="match status" value="1"/>
</dbReference>
<dbReference type="SMART" id="SM00493">
    <property type="entry name" value="TOPRIM"/>
    <property type="match status" value="1"/>
</dbReference>
<evidence type="ECO:0000256" key="5">
    <source>
        <dbReference type="ARBA" id="ARBA00022664"/>
    </source>
</evidence>
<gene>
    <name evidence="19" type="ORF">BCR39DRAFT_558370</name>
</gene>
<keyword evidence="20" id="KW-1185">Reference proteome</keyword>
<dbReference type="GO" id="GO:0031422">
    <property type="term" value="C:RecQ family helicase-topoisomerase III complex"/>
    <property type="evidence" value="ECO:0007669"/>
    <property type="project" value="TreeGrafter"/>
</dbReference>
<dbReference type="SMART" id="SM00436">
    <property type="entry name" value="TOP1Bc"/>
    <property type="match status" value="1"/>
</dbReference>
<accession>A0A1Y2B848</accession>
<dbReference type="Gene3D" id="1.10.290.10">
    <property type="entry name" value="Topoisomerase I, domain 4"/>
    <property type="match status" value="1"/>
</dbReference>
<dbReference type="PANTHER" id="PTHR11390:SF21">
    <property type="entry name" value="DNA TOPOISOMERASE 3-ALPHA"/>
    <property type="match status" value="1"/>
</dbReference>
<feature type="compositionally biased region" description="Gly residues" evidence="14">
    <location>
        <begin position="930"/>
        <end position="939"/>
    </location>
</feature>
<evidence type="ECO:0000256" key="2">
    <source>
        <dbReference type="ARBA" id="ARBA00001946"/>
    </source>
</evidence>
<dbReference type="GO" id="GO:0003677">
    <property type="term" value="F:DNA binding"/>
    <property type="evidence" value="ECO:0007669"/>
    <property type="project" value="UniProtKB-KW"/>
</dbReference>
<dbReference type="CDD" id="cd00186">
    <property type="entry name" value="TOP1Ac"/>
    <property type="match status" value="1"/>
</dbReference>
<feature type="compositionally biased region" description="Low complexity" evidence="14">
    <location>
        <begin position="696"/>
        <end position="706"/>
    </location>
</feature>
<reference evidence="19 20" key="1">
    <citation type="submission" date="2016-07" db="EMBL/GenBank/DDBJ databases">
        <title>Pervasive Adenine N6-methylation of Active Genes in Fungi.</title>
        <authorList>
            <consortium name="DOE Joint Genome Institute"/>
            <person name="Mondo S.J."/>
            <person name="Dannebaum R.O."/>
            <person name="Kuo R.C."/>
            <person name="Labutti K."/>
            <person name="Haridas S."/>
            <person name="Kuo A."/>
            <person name="Salamov A."/>
            <person name="Ahrendt S.R."/>
            <person name="Lipzen A."/>
            <person name="Sullivan W."/>
            <person name="Andreopoulos W.B."/>
            <person name="Clum A."/>
            <person name="Lindquist E."/>
            <person name="Daum C."/>
            <person name="Ramamoorthy G.K."/>
            <person name="Gryganskyi A."/>
            <person name="Culley D."/>
            <person name="Magnuson J.K."/>
            <person name="James T.Y."/>
            <person name="O'Malley M.A."/>
            <person name="Stajich J.E."/>
            <person name="Spatafora J.W."/>
            <person name="Visel A."/>
            <person name="Grigoriev I.V."/>
        </authorList>
    </citation>
    <scope>NUCLEOTIDE SEQUENCE [LARGE SCALE GENOMIC DNA]</scope>
    <source>
        <strain evidence="19 20">68-887.2</strain>
    </source>
</reference>
<keyword evidence="5" id="KW-0507">mRNA processing</keyword>
<feature type="compositionally biased region" description="Low complexity" evidence="14">
    <location>
        <begin position="1005"/>
        <end position="1017"/>
    </location>
</feature>
<dbReference type="Gene3D" id="4.10.60.10">
    <property type="entry name" value="Zinc finger, CCHC-type"/>
    <property type="match status" value="3"/>
</dbReference>
<evidence type="ECO:0000256" key="9">
    <source>
        <dbReference type="ARBA" id="ARBA00023029"/>
    </source>
</evidence>
<dbReference type="InterPro" id="IPR003602">
    <property type="entry name" value="Topo_IA_DNA-bd_dom"/>
</dbReference>
<dbReference type="PROSITE" id="PS51999">
    <property type="entry name" value="ZF_GRF"/>
    <property type="match status" value="2"/>
</dbReference>
<comment type="function">
    <text evidence="13">Introduces a single-strand break via transesterification at a target site in duplex DNA. Releases the supercoiling and torsional tension of DNA introduced during the DNA replication and transcription by transiently cleaving and rejoining one strand of the DNA duplex. The scissile phosphodiester is attacked by the catalytic tyrosine of the enzyme, resulting in the formation of a DNA-(5'-phosphotyrosyl)-enzyme intermediate and the expulsion of a 3'-OH DNA strand.</text>
</comment>
<evidence type="ECO:0000256" key="11">
    <source>
        <dbReference type="ARBA" id="ARBA00023235"/>
    </source>
</evidence>
<dbReference type="CDD" id="cd03362">
    <property type="entry name" value="TOPRIM_TopoIA_TopoIII"/>
    <property type="match status" value="1"/>
</dbReference>
<evidence type="ECO:0000256" key="13">
    <source>
        <dbReference type="RuleBase" id="RU362092"/>
    </source>
</evidence>
<dbReference type="STRING" id="71784.A0A1Y2B848"/>
<evidence type="ECO:0000256" key="1">
    <source>
        <dbReference type="ARBA" id="ARBA00000213"/>
    </source>
</evidence>
<evidence type="ECO:0000256" key="6">
    <source>
        <dbReference type="ARBA" id="ARBA00022723"/>
    </source>
</evidence>
<feature type="compositionally biased region" description="Gly residues" evidence="14">
    <location>
        <begin position="651"/>
        <end position="666"/>
    </location>
</feature>
<dbReference type="InterPro" id="IPR006171">
    <property type="entry name" value="TOPRIM_dom"/>
</dbReference>
<evidence type="ECO:0000256" key="3">
    <source>
        <dbReference type="ARBA" id="ARBA00009446"/>
    </source>
</evidence>
<dbReference type="InParanoid" id="A0A1Y2B848"/>
<dbReference type="InterPro" id="IPR010666">
    <property type="entry name" value="Znf_GRF"/>
</dbReference>
<dbReference type="Gene3D" id="3.40.50.140">
    <property type="match status" value="1"/>
</dbReference>
<feature type="region of interest" description="Disordered" evidence="14">
    <location>
        <begin position="781"/>
        <end position="825"/>
    </location>
</feature>
<organism evidence="19 20">
    <name type="scientific">Naematelia encephala</name>
    <dbReference type="NCBI Taxonomy" id="71784"/>
    <lineage>
        <taxon>Eukaryota</taxon>
        <taxon>Fungi</taxon>
        <taxon>Dikarya</taxon>
        <taxon>Basidiomycota</taxon>
        <taxon>Agaricomycotina</taxon>
        <taxon>Tremellomycetes</taxon>
        <taxon>Tremellales</taxon>
        <taxon>Naemateliaceae</taxon>
        <taxon>Naematelia</taxon>
    </lineage>
</organism>
<dbReference type="InterPro" id="IPR034144">
    <property type="entry name" value="TOPRIM_TopoIII"/>
</dbReference>
<keyword evidence="8" id="KW-0862">Zinc</keyword>
<comment type="similarity">
    <text evidence="3 13">Belongs to the type IA topoisomerase family.</text>
</comment>
<evidence type="ECO:0000256" key="7">
    <source>
        <dbReference type="ARBA" id="ARBA00022771"/>
    </source>
</evidence>
<keyword evidence="9 13" id="KW-0799">Topoisomerase</keyword>
<dbReference type="Gene3D" id="1.10.460.10">
    <property type="entry name" value="Topoisomerase I, domain 2"/>
    <property type="match status" value="1"/>
</dbReference>
<dbReference type="InterPro" id="IPR000380">
    <property type="entry name" value="Topo_IA"/>
</dbReference>
<dbReference type="InterPro" id="IPR023405">
    <property type="entry name" value="Topo_IA_core_domain"/>
</dbReference>
<dbReference type="PROSITE" id="PS50158">
    <property type="entry name" value="ZF_CCHC"/>
    <property type="match status" value="3"/>
</dbReference>
<comment type="caution">
    <text evidence="19">The sequence shown here is derived from an EMBL/GenBank/DDBJ whole genome shotgun (WGS) entry which is preliminary data.</text>
</comment>
<dbReference type="GO" id="GO:0005634">
    <property type="term" value="C:nucleus"/>
    <property type="evidence" value="ECO:0007669"/>
    <property type="project" value="TreeGrafter"/>
</dbReference>
<dbReference type="InterPro" id="IPR013826">
    <property type="entry name" value="Topo_IA_cen_sub3"/>
</dbReference>
<protein>
    <recommendedName>
        <fullName evidence="4 13">DNA topoisomerase</fullName>
        <ecNumber evidence="4 13">5.6.2.1</ecNumber>
    </recommendedName>
</protein>
<evidence type="ECO:0000256" key="14">
    <source>
        <dbReference type="SAM" id="MobiDB-lite"/>
    </source>
</evidence>
<dbReference type="PROSITE" id="PS00396">
    <property type="entry name" value="TOPO_IA_1"/>
    <property type="match status" value="1"/>
</dbReference>
<evidence type="ECO:0000256" key="10">
    <source>
        <dbReference type="ARBA" id="ARBA00023125"/>
    </source>
</evidence>
<dbReference type="Pfam" id="PF01751">
    <property type="entry name" value="Toprim"/>
    <property type="match status" value="1"/>
</dbReference>
<feature type="region of interest" description="Disordered" evidence="14">
    <location>
        <begin position="910"/>
        <end position="976"/>
    </location>
</feature>
<dbReference type="GO" id="GO:0006265">
    <property type="term" value="P:DNA topological change"/>
    <property type="evidence" value="ECO:0007669"/>
    <property type="project" value="InterPro"/>
</dbReference>
<keyword evidence="10 13" id="KW-0238">DNA-binding</keyword>
<dbReference type="InterPro" id="IPR001878">
    <property type="entry name" value="Znf_CCHC"/>
</dbReference>
<feature type="domain" description="GRF-type" evidence="17">
    <location>
        <begin position="829"/>
        <end position="871"/>
    </location>
</feature>
<dbReference type="FunCoup" id="A0A1Y2B848">
    <property type="interactions" value="732"/>
</dbReference>
<evidence type="ECO:0000259" key="16">
    <source>
        <dbReference type="PROSITE" id="PS50880"/>
    </source>
</evidence>
<dbReference type="InterPro" id="IPR013497">
    <property type="entry name" value="Topo_IA_cen"/>
</dbReference>
<dbReference type="SMART" id="SM00343">
    <property type="entry name" value="ZnF_C2HC"/>
    <property type="match status" value="3"/>
</dbReference>
<dbReference type="FunFam" id="1.10.290.10:FF:000003">
    <property type="entry name" value="DNA topoisomerase"/>
    <property type="match status" value="1"/>
</dbReference>
<feature type="compositionally biased region" description="Acidic residues" evidence="14">
    <location>
        <begin position="670"/>
        <end position="683"/>
    </location>
</feature>
<evidence type="ECO:0000256" key="8">
    <source>
        <dbReference type="ARBA" id="ARBA00022833"/>
    </source>
</evidence>
<dbReference type="PANTHER" id="PTHR11390">
    <property type="entry name" value="PROKARYOTIC DNA TOPOISOMERASE"/>
    <property type="match status" value="1"/>
</dbReference>
<dbReference type="EC" id="5.6.2.1" evidence="4 13"/>
<dbReference type="Pfam" id="PF00098">
    <property type="entry name" value="zf-CCHC"/>
    <property type="match status" value="3"/>
</dbReference>
<dbReference type="PRINTS" id="PR00417">
    <property type="entry name" value="PRTPISMRASEI"/>
</dbReference>
<feature type="region of interest" description="Disordered" evidence="14">
    <location>
        <begin position="871"/>
        <end position="890"/>
    </location>
</feature>
<feature type="domain" description="CCHC-type" evidence="15">
    <location>
        <begin position="947"/>
        <end position="962"/>
    </location>
</feature>
<proteinExistence type="inferred from homology"/>
<dbReference type="InterPro" id="IPR003601">
    <property type="entry name" value="Topo_IA_2"/>
</dbReference>
<keyword evidence="11 13" id="KW-0413">Isomerase</keyword>
<feature type="compositionally biased region" description="Basic and acidic residues" evidence="14">
    <location>
        <begin position="381"/>
        <end position="395"/>
    </location>
</feature>
<dbReference type="SUPFAM" id="SSF57756">
    <property type="entry name" value="Retrovirus zinc finger-like domains"/>
    <property type="match status" value="2"/>
</dbReference>
<evidence type="ECO:0000256" key="4">
    <source>
        <dbReference type="ARBA" id="ARBA00012891"/>
    </source>
</evidence>
<dbReference type="GO" id="GO:0006281">
    <property type="term" value="P:DNA repair"/>
    <property type="evidence" value="ECO:0007669"/>
    <property type="project" value="TreeGrafter"/>
</dbReference>
<dbReference type="SMART" id="SM00437">
    <property type="entry name" value="TOP1Ac"/>
    <property type="match status" value="1"/>
</dbReference>
<feature type="domain" description="GRF-type" evidence="17">
    <location>
        <begin position="746"/>
        <end position="787"/>
    </location>
</feature>
<dbReference type="GO" id="GO:0008270">
    <property type="term" value="F:zinc ion binding"/>
    <property type="evidence" value="ECO:0007669"/>
    <property type="project" value="UniProtKB-KW"/>
</dbReference>
<comment type="cofactor">
    <cofactor evidence="2">
        <name>Mg(2+)</name>
        <dbReference type="ChEBI" id="CHEBI:18420"/>
    </cofactor>
</comment>
<dbReference type="InterPro" id="IPR023406">
    <property type="entry name" value="Topo_IA_AS"/>
</dbReference>
<evidence type="ECO:0000259" key="15">
    <source>
        <dbReference type="PROSITE" id="PS50158"/>
    </source>
</evidence>
<dbReference type="EMBL" id="MCFC01000017">
    <property type="protein sequence ID" value="ORY31011.1"/>
    <property type="molecule type" value="Genomic_DNA"/>
</dbReference>
<dbReference type="GO" id="GO:0006310">
    <property type="term" value="P:DNA recombination"/>
    <property type="evidence" value="ECO:0007669"/>
    <property type="project" value="TreeGrafter"/>
</dbReference>
<dbReference type="PROSITE" id="PS52039">
    <property type="entry name" value="TOPO_IA_2"/>
    <property type="match status" value="1"/>
</dbReference>
<comment type="catalytic activity">
    <reaction evidence="1 13">
        <text>ATP-independent breakage of single-stranded DNA, followed by passage and rejoining.</text>
        <dbReference type="EC" id="5.6.2.1"/>
    </reaction>
</comment>
<evidence type="ECO:0000259" key="18">
    <source>
        <dbReference type="PROSITE" id="PS52039"/>
    </source>
</evidence>
<feature type="region of interest" description="Disordered" evidence="14">
    <location>
        <begin position="997"/>
        <end position="1017"/>
    </location>
</feature>
<dbReference type="SUPFAM" id="SSF56712">
    <property type="entry name" value="Prokaryotic type I DNA topoisomerase"/>
    <property type="match status" value="1"/>
</dbReference>
<dbReference type="InterPro" id="IPR036875">
    <property type="entry name" value="Znf_CCHC_sf"/>
</dbReference>
<dbReference type="PROSITE" id="PS50880">
    <property type="entry name" value="TOPRIM"/>
    <property type="match status" value="1"/>
</dbReference>
<name>A0A1Y2B848_9TREE</name>
<sequence>MRVLCVAEKPSIAKSITQILSGGRWDSRESGHKYIRNYDFPYRLPPPLGGNGDADFTVTAVLGHLTSQDFNDDYRKWHSCDPFALFEAPLVTFINKDLKKVETNLQREARNSDLLMIWTDCDREGEHIGSEVAAVCRKSNRNLRVKRARFSAIIPAQIHQACQSANDLDMRQADAVEARIALDLRIGAAFTRLTTMTLQSRVAALADQLVSYGPCQFPTLGFVVDQYKRVSSFIPETFWYIYVAIEREDEDDESAKPETRTVEFRWKRNHLFDLETAVVLYEQCVENPRAKVVSVETKPTTKWKPLPLTTVELQQTGSRLLHMAPKRVLDLAEKLYQKGFLSYPRTETDQFDKDFDFNSLIQKQTADRDWGAYAQKLLDGDFQRPRNGKKNDKAHPPIHPTAHASNLDNDERRVFELVTRRFLASCSSNAEGKTTTVEIEIAGEYFSTSGLVVLSRNYLEVYPYDKWASSAVPDFQEDEEFMPTVCELREGTTTRPNLLTEADLVGLMDKNGIGTDATIAEHIAKIIEREYVKEKQEQKVKYLVPSPLGVGLVEGYNSIGFDRSLSKPHLRRETEHRMQLICDGVQSKADVLAFSIEQYKEVFVKAKTEFTTIVENVDKYLHGQGEEQDALRAANRTGRGRGAARGATRGARGGRGGRGGGAGGVRPGADDDDDEDDDDENGPDGEGGGGRLTLPSTSRRGTTTKTTRGRGRGRGAATSSERPKPAQGRKRKQDDSPAPAVDTPVCTCGDEAVMRTSQSGANPGRKFWTCKKPREESCGFFDWADDNGPITRDGPSRPSSRQVAPPTKAPRASTGEGRSARDEEGTMRCACGLEASNATVNKDGPNKGRRFWGCPNGVRARCGFFLWEDEEDEGTGPRAKSSRPINDGGGSGAGECFKCGESGHWSNACPNDASERPFKKQRGTKSSTVRGGGGAGKAGKAGSSDACYKCQQPGHWASACPNEESGSRAAPGRNNGRSIAVSGECYKCQKSGHWAKDCPNERPDSSGAGYASSARRR</sequence>
<evidence type="ECO:0000313" key="20">
    <source>
        <dbReference type="Proteomes" id="UP000193986"/>
    </source>
</evidence>
<dbReference type="AlphaFoldDB" id="A0A1Y2B848"/>
<dbReference type="OrthoDB" id="430051at2759"/>
<keyword evidence="6" id="KW-0479">Metal-binding</keyword>
<dbReference type="InterPro" id="IPR013824">
    <property type="entry name" value="Topo_IA_cen_sub1"/>
</dbReference>
<feature type="domain" description="CCHC-type" evidence="15">
    <location>
        <begin position="896"/>
        <end position="911"/>
    </location>
</feature>
<dbReference type="GO" id="GO:0006397">
    <property type="term" value="P:mRNA processing"/>
    <property type="evidence" value="ECO:0007669"/>
    <property type="project" value="UniProtKB-KW"/>
</dbReference>
<feature type="region of interest" description="Disordered" evidence="14">
    <location>
        <begin position="635"/>
        <end position="769"/>
    </location>
</feature>
<feature type="region of interest" description="Disordered" evidence="14">
    <location>
        <begin position="381"/>
        <end position="406"/>
    </location>
</feature>
<dbReference type="GO" id="GO:0003917">
    <property type="term" value="F:DNA topoisomerase type I (single strand cut, ATP-independent) activity"/>
    <property type="evidence" value="ECO:0007669"/>
    <property type="project" value="UniProtKB-EC"/>
</dbReference>
<dbReference type="InterPro" id="IPR013825">
    <property type="entry name" value="Topo_IA_cen_sub2"/>
</dbReference>
<feature type="domain" description="CCHC-type" evidence="15">
    <location>
        <begin position="985"/>
        <end position="1000"/>
    </location>
</feature>
<dbReference type="Proteomes" id="UP000193986">
    <property type="component" value="Unassembled WGS sequence"/>
</dbReference>
<dbReference type="FunFam" id="3.40.50.140:FF:000005">
    <property type="entry name" value="DNA topoisomerase"/>
    <property type="match status" value="1"/>
</dbReference>
<feature type="domain" description="Topo IA-type catalytic" evidence="18">
    <location>
        <begin position="169"/>
        <end position="603"/>
    </location>
</feature>